<dbReference type="SMART" id="SM00298">
    <property type="entry name" value="CHROMO"/>
    <property type="match status" value="1"/>
</dbReference>
<evidence type="ECO:0000259" key="4">
    <source>
        <dbReference type="PROSITE" id="PS50013"/>
    </source>
</evidence>
<evidence type="ECO:0000256" key="2">
    <source>
        <dbReference type="ARBA" id="ARBA00023242"/>
    </source>
</evidence>
<dbReference type="InterPro" id="IPR051219">
    <property type="entry name" value="Heterochromatin_chromo-domain"/>
</dbReference>
<sequence>MPRRGGIPFGMSLQQEYEVEKIIKTKYDDQLRTNLYLVKWKGYADHLNTWEPEWNLENSKEILNDFKKKNKHSLNQNEDEQGNQSDSSSNSQEEDYQPIKKAPKKKTNKRKNDENSVSTRRSNKKQHNEVSEVSDERQKKQNDAEESQKYTRFLSKGRAKYVIKKFFKNNSGVWMIDFQQQQLGNVINMCKNIDESLEYLEPKLIITYLLQKFEPSSQS</sequence>
<dbReference type="CDD" id="cd00024">
    <property type="entry name" value="CD_CSD"/>
    <property type="match status" value="1"/>
</dbReference>
<organism evidence="5">
    <name type="scientific">Tetrahymena thermophila</name>
    <dbReference type="NCBI Taxonomy" id="5911"/>
    <lineage>
        <taxon>Eukaryota</taxon>
        <taxon>Sar</taxon>
        <taxon>Alveolata</taxon>
        <taxon>Ciliophora</taxon>
        <taxon>Intramacronucleata</taxon>
        <taxon>Oligohymenophorea</taxon>
        <taxon>Hymenostomatida</taxon>
        <taxon>Tetrahymenina</taxon>
        <taxon>Tetrahymenidae</taxon>
        <taxon>Tetrahymena</taxon>
    </lineage>
</organism>
<dbReference type="InterPro" id="IPR023779">
    <property type="entry name" value="Chromodomain_CS"/>
</dbReference>
<dbReference type="AlphaFoldDB" id="Q9NHC4"/>
<evidence type="ECO:0000256" key="1">
    <source>
        <dbReference type="ARBA" id="ARBA00004123"/>
    </source>
</evidence>
<accession>Q9NHC4</accession>
<dbReference type="PROSITE" id="PS50013">
    <property type="entry name" value="CHROMO_2"/>
    <property type="match status" value="1"/>
</dbReference>
<reference evidence="5" key="1">
    <citation type="journal article" date="2000" name="Mol. Cell. Biol.">
        <title>A novel chromodomain protein, pdd3p, associates with internal eliminated sequences during macronuclear development in Tetrahymena thermophila.</title>
        <authorList>
            <person name="Nikiforov M.A."/>
            <person name="Gorovsky M.A."/>
            <person name="Allis C.D."/>
        </authorList>
    </citation>
    <scope>NUCLEOTIDE SEQUENCE</scope>
</reference>
<dbReference type="Gene3D" id="2.40.50.40">
    <property type="match status" value="1"/>
</dbReference>
<comment type="subcellular location">
    <subcellularLocation>
        <location evidence="1">Nucleus</location>
    </subcellularLocation>
</comment>
<dbReference type="EMBL" id="AF226856">
    <property type="protein sequence ID" value="AAF36692.1"/>
    <property type="molecule type" value="mRNA"/>
</dbReference>
<proteinExistence type="evidence at transcript level"/>
<feature type="domain" description="Chromo" evidence="4">
    <location>
        <begin position="17"/>
        <end position="78"/>
    </location>
</feature>
<evidence type="ECO:0000256" key="3">
    <source>
        <dbReference type="SAM" id="MobiDB-lite"/>
    </source>
</evidence>
<dbReference type="InterPro" id="IPR023780">
    <property type="entry name" value="Chromo_domain"/>
</dbReference>
<dbReference type="PROSITE" id="PS00598">
    <property type="entry name" value="CHROMO_1"/>
    <property type="match status" value="1"/>
</dbReference>
<dbReference type="InterPro" id="IPR016197">
    <property type="entry name" value="Chromo-like_dom_sf"/>
</dbReference>
<feature type="region of interest" description="Disordered" evidence="3">
    <location>
        <begin position="73"/>
        <end position="148"/>
    </location>
</feature>
<evidence type="ECO:0000313" key="5">
    <source>
        <dbReference type="EMBL" id="AAF36692.1"/>
    </source>
</evidence>
<keyword evidence="2" id="KW-0539">Nucleus</keyword>
<feature type="compositionally biased region" description="Basic and acidic residues" evidence="3">
    <location>
        <begin position="126"/>
        <end position="148"/>
    </location>
</feature>
<protein>
    <submittedName>
        <fullName evidence="5">Programmed DNA degradation protein 3</fullName>
    </submittedName>
</protein>
<dbReference type="SUPFAM" id="SSF54160">
    <property type="entry name" value="Chromo domain-like"/>
    <property type="match status" value="1"/>
</dbReference>
<dbReference type="InterPro" id="IPR000953">
    <property type="entry name" value="Chromo/chromo_shadow_dom"/>
</dbReference>
<name>Q9NHC4_TETTH</name>
<feature type="compositionally biased region" description="Low complexity" evidence="3">
    <location>
        <begin position="82"/>
        <end position="91"/>
    </location>
</feature>
<dbReference type="GO" id="GO:0005634">
    <property type="term" value="C:nucleus"/>
    <property type="evidence" value="ECO:0007669"/>
    <property type="project" value="UniProtKB-SubCell"/>
</dbReference>
<dbReference type="Pfam" id="PF00385">
    <property type="entry name" value="Chromo"/>
    <property type="match status" value="1"/>
</dbReference>
<dbReference type="PANTHER" id="PTHR22812">
    <property type="entry name" value="CHROMOBOX PROTEIN"/>
    <property type="match status" value="1"/>
</dbReference>